<dbReference type="EMBL" id="CP015453">
    <property type="protein sequence ID" value="AWH96659.1"/>
    <property type="molecule type" value="Genomic_DNA"/>
</dbReference>
<dbReference type="Gene3D" id="3.40.50.1820">
    <property type="entry name" value="alpha/beta hydrolase"/>
    <property type="match status" value="1"/>
</dbReference>
<proteinExistence type="predicted"/>
<dbReference type="KEGG" id="dpc:A6048_15490"/>
<gene>
    <name evidence="3" type="ORF">A6048_15490</name>
</gene>
<evidence type="ECO:0000313" key="3">
    <source>
        <dbReference type="EMBL" id="AWH96659.1"/>
    </source>
</evidence>
<reference evidence="3 4" key="1">
    <citation type="submission" date="2016-04" db="EMBL/GenBank/DDBJ databases">
        <title>Complete genome sequence of the haloalkaliphilic hydrocarbon-degrading bacterium Dietzia psychralcaliphila ILA-1T, isolated from a drain of a fish product-processing plant.</title>
        <authorList>
            <person name="Zhao J."/>
            <person name="Hu B."/>
            <person name="Geng S."/>
            <person name="Nie Y."/>
            <person name="Tang Y."/>
        </authorList>
    </citation>
    <scope>NUCLEOTIDE SEQUENCE [LARGE SCALE GENOMIC DNA]</scope>
    <source>
        <strain evidence="3 4">ILA-1</strain>
    </source>
</reference>
<evidence type="ECO:0000259" key="2">
    <source>
        <dbReference type="Pfam" id="PF00561"/>
    </source>
</evidence>
<accession>A0AAD0NR04</accession>
<keyword evidence="1" id="KW-0732">Signal</keyword>
<dbReference type="Proteomes" id="UP000244903">
    <property type="component" value="Chromosome"/>
</dbReference>
<dbReference type="GO" id="GO:0003824">
    <property type="term" value="F:catalytic activity"/>
    <property type="evidence" value="ECO:0007669"/>
    <property type="project" value="UniProtKB-ARBA"/>
</dbReference>
<feature type="domain" description="AB hydrolase-1" evidence="2">
    <location>
        <begin position="79"/>
        <end position="188"/>
    </location>
</feature>
<dbReference type="SUPFAM" id="SSF53474">
    <property type="entry name" value="alpha/beta-Hydrolases"/>
    <property type="match status" value="1"/>
</dbReference>
<protein>
    <submittedName>
        <fullName evidence="3">Triacylglycerol lipase</fullName>
    </submittedName>
</protein>
<dbReference type="AlphaFoldDB" id="A0AAD0NR04"/>
<keyword evidence="4" id="KW-1185">Reference proteome</keyword>
<evidence type="ECO:0000256" key="1">
    <source>
        <dbReference type="SAM" id="SignalP"/>
    </source>
</evidence>
<dbReference type="InterPro" id="IPR029058">
    <property type="entry name" value="AB_hydrolase_fold"/>
</dbReference>
<feature type="signal peptide" evidence="1">
    <location>
        <begin position="1"/>
        <end position="32"/>
    </location>
</feature>
<organism evidence="3 4">
    <name type="scientific">Dietzia psychralcaliphila</name>
    <dbReference type="NCBI Taxonomy" id="139021"/>
    <lineage>
        <taxon>Bacteria</taxon>
        <taxon>Bacillati</taxon>
        <taxon>Actinomycetota</taxon>
        <taxon>Actinomycetes</taxon>
        <taxon>Mycobacteriales</taxon>
        <taxon>Dietziaceae</taxon>
        <taxon>Dietzia</taxon>
    </lineage>
</organism>
<dbReference type="InterPro" id="IPR000073">
    <property type="entry name" value="AB_hydrolase_1"/>
</dbReference>
<dbReference type="Pfam" id="PF00561">
    <property type="entry name" value="Abhydrolase_1"/>
    <property type="match status" value="1"/>
</dbReference>
<sequence>MNIERAARASRAAAASLAAAALVLTSAGAAHATDPTARAPIPVPYSFLTGAAMAITQPGATLPGANDWNCRPSPAKPRPVVLVHGTAGGAVTNWATFGPLLRNEGYCVFVLTYGALPGTPWPVNELGGLSDIAEVSVPQVGEFVDRVLATTGAEQVDLVGHSQGTIVSGLVAKVGRPGKVNTVASIAPLWEGSGGGMRRSLDGLPGVSDQLGQIPALSQMSPGSEVLQLLWSGGSPYAPGVRYLNAVTRYDQLVTPYTSGLVPGPMTTNVVIQDGCEQNQAEHLAIASDPRTADFVLNALDPANPRAPRCEAIAPYLGPIPVLPGS</sequence>
<evidence type="ECO:0000313" key="4">
    <source>
        <dbReference type="Proteomes" id="UP000244903"/>
    </source>
</evidence>
<dbReference type="RefSeq" id="WP_107746771.1">
    <property type="nucleotide sequence ID" value="NZ_CP015453.1"/>
</dbReference>
<feature type="chain" id="PRO_5041940777" evidence="1">
    <location>
        <begin position="33"/>
        <end position="326"/>
    </location>
</feature>
<name>A0AAD0NR04_9ACTN</name>